<evidence type="ECO:0000313" key="1">
    <source>
        <dbReference type="EMBL" id="PWV97673.1"/>
    </source>
</evidence>
<dbReference type="EMBL" id="QGTR01000006">
    <property type="protein sequence ID" value="PWV97673.1"/>
    <property type="molecule type" value="Genomic_DNA"/>
</dbReference>
<sequence>MFSSNLHRNDPPEHSPADFAVSAADVVDIAGTLFPLGLWRAELDTGLFYWSAETFRIHGMEFSAAPINLKQALSCYHAQDVQLMGRLVEDAAVGRSDFSAALRLGDDAGGYRQIVFGGRYRDVGAGELIGYFHEVSGSPTPK</sequence>
<proteinExistence type="predicted"/>
<dbReference type="AlphaFoldDB" id="A0A317PI12"/>
<comment type="caution">
    <text evidence="1">The sequence shown here is derived from an EMBL/GenBank/DDBJ whole genome shotgun (WGS) entry which is preliminary data.</text>
</comment>
<dbReference type="RefSeq" id="WP_146215641.1">
    <property type="nucleotide sequence ID" value="NZ_QGTR01000006.1"/>
</dbReference>
<accession>A0A317PI12</accession>
<dbReference type="Gene3D" id="3.30.450.20">
    <property type="entry name" value="PAS domain"/>
    <property type="match status" value="1"/>
</dbReference>
<keyword evidence="2" id="KW-1185">Reference proteome</keyword>
<dbReference type="OrthoDB" id="8374591at2"/>
<evidence type="ECO:0000313" key="2">
    <source>
        <dbReference type="Proteomes" id="UP000246352"/>
    </source>
</evidence>
<protein>
    <recommendedName>
        <fullName evidence="3">PAS domain-containing protein</fullName>
    </recommendedName>
</protein>
<reference evidence="1 2" key="1">
    <citation type="submission" date="2018-05" db="EMBL/GenBank/DDBJ databases">
        <title>Genomic Encyclopedia of Type Strains, Phase IV (KMG-IV): sequencing the most valuable type-strain genomes for metagenomic binning, comparative biology and taxonomic classification.</title>
        <authorList>
            <person name="Goeker M."/>
        </authorList>
    </citation>
    <scope>NUCLEOTIDE SEQUENCE [LARGE SCALE GENOMIC DNA]</scope>
    <source>
        <strain evidence="1 2">DSM 16791</strain>
    </source>
</reference>
<gene>
    <name evidence="1" type="ORF">DFR52_106197</name>
</gene>
<name>A0A317PI12_9HYPH</name>
<evidence type="ECO:0008006" key="3">
    <source>
        <dbReference type="Google" id="ProtNLM"/>
    </source>
</evidence>
<dbReference type="Proteomes" id="UP000246352">
    <property type="component" value="Unassembled WGS sequence"/>
</dbReference>
<organism evidence="1 2">
    <name type="scientific">Hoeflea marina</name>
    <dbReference type="NCBI Taxonomy" id="274592"/>
    <lineage>
        <taxon>Bacteria</taxon>
        <taxon>Pseudomonadati</taxon>
        <taxon>Pseudomonadota</taxon>
        <taxon>Alphaproteobacteria</taxon>
        <taxon>Hyphomicrobiales</taxon>
        <taxon>Rhizobiaceae</taxon>
        <taxon>Hoeflea</taxon>
    </lineage>
</organism>